<gene>
    <name evidence="1" type="ORF">NWE54_26770</name>
</gene>
<dbReference type="SUPFAM" id="SSF56235">
    <property type="entry name" value="N-terminal nucleophile aminohydrolases (Ntn hydrolases)"/>
    <property type="match status" value="1"/>
</dbReference>
<dbReference type="Pfam" id="PF06267">
    <property type="entry name" value="DUF1028"/>
    <property type="match status" value="1"/>
</dbReference>
<organism evidence="1">
    <name type="scientific">Bosea sp. NBC_00436</name>
    <dbReference type="NCBI Taxonomy" id="2969620"/>
    <lineage>
        <taxon>Bacteria</taxon>
        <taxon>Pseudomonadati</taxon>
        <taxon>Pseudomonadota</taxon>
        <taxon>Alphaproteobacteria</taxon>
        <taxon>Hyphomicrobiales</taxon>
        <taxon>Boseaceae</taxon>
        <taxon>Bosea</taxon>
    </lineage>
</organism>
<dbReference type="PANTHER" id="PTHR39328">
    <property type="entry name" value="BLL2871 PROTEIN"/>
    <property type="match status" value="1"/>
</dbReference>
<dbReference type="EMBL" id="CP102775">
    <property type="protein sequence ID" value="UZF90148.1"/>
    <property type="molecule type" value="Genomic_DNA"/>
</dbReference>
<dbReference type="InterPro" id="IPR010430">
    <property type="entry name" value="DUF1028"/>
</dbReference>
<dbReference type="AlphaFoldDB" id="A0A9E8CU80"/>
<proteinExistence type="predicted"/>
<reference evidence="1" key="1">
    <citation type="submission" date="2022-08" db="EMBL/GenBank/DDBJ databases">
        <title>Complete Genome Sequences of 2 Bosea sp. soil isolates.</title>
        <authorList>
            <person name="Alvarez Arevalo M."/>
            <person name="Sterndorff E.B."/>
            <person name="Faurdal D."/>
            <person name="Joergensen T.S."/>
            <person name="Weber T."/>
        </authorList>
    </citation>
    <scope>NUCLEOTIDE SEQUENCE</scope>
    <source>
        <strain evidence="1">NBC_00436</strain>
        <plasmid evidence="1">pNBC436</plasmid>
    </source>
</reference>
<evidence type="ECO:0000313" key="1">
    <source>
        <dbReference type="EMBL" id="UZF90148.1"/>
    </source>
</evidence>
<dbReference type="Gene3D" id="3.60.20.10">
    <property type="entry name" value="Glutamine Phosphoribosylpyrophosphate, subunit 1, domain 1"/>
    <property type="match status" value="1"/>
</dbReference>
<geneLocation type="plasmid" evidence="1">
    <name>pNBC436</name>
</geneLocation>
<dbReference type="PANTHER" id="PTHR39328:SF1">
    <property type="entry name" value="BLL2871 PROTEIN"/>
    <property type="match status" value="1"/>
</dbReference>
<dbReference type="InterPro" id="IPR029055">
    <property type="entry name" value="Ntn_hydrolases_N"/>
</dbReference>
<keyword evidence="1" id="KW-0614">Plasmid</keyword>
<accession>A0A9E8CU80</accession>
<sequence length="225" mass="24600">MTFSLAARDPATGMFGIAIATSAVAVGNRCPWVRAGVGAVTTQHRTDTRAGLIGLDLLSRGLSAQETVDVLAASNDFPQERQFAAVDREGRTAFFNGPEIECINAGHVGFQCVSTGNFIANTEVPRRMVEAYEANLELPFAERLLCAVDAGLAAGGETKPIMSSALLIADRNTWPLVDLRIDWRENPLTELRALWEFYKPHQERFVKQVLTPRALTLLQDSPMNV</sequence>
<protein>
    <submittedName>
        <fullName evidence="1">DUF1028 domain-containing protein</fullName>
    </submittedName>
</protein>
<name>A0A9E8CU80_9HYPH</name>